<dbReference type="AlphaFoldDB" id="A0A9Q4ARK0"/>
<dbReference type="GO" id="GO:0016887">
    <property type="term" value="F:ATP hydrolysis activity"/>
    <property type="evidence" value="ECO:0007669"/>
    <property type="project" value="InterPro"/>
</dbReference>
<dbReference type="InterPro" id="IPR003593">
    <property type="entry name" value="AAA+_ATPase"/>
</dbReference>
<comment type="similarity">
    <text evidence="1">Belongs to the ABC transporter superfamily.</text>
</comment>
<dbReference type="SMART" id="SM00382">
    <property type="entry name" value="AAA"/>
    <property type="match status" value="1"/>
</dbReference>
<dbReference type="InterPro" id="IPR027417">
    <property type="entry name" value="P-loop_NTPase"/>
</dbReference>
<organism evidence="6 7">
    <name type="scientific">Devosia ureilytica</name>
    <dbReference type="NCBI Taxonomy" id="2952754"/>
    <lineage>
        <taxon>Bacteria</taxon>
        <taxon>Pseudomonadati</taxon>
        <taxon>Pseudomonadota</taxon>
        <taxon>Alphaproteobacteria</taxon>
        <taxon>Hyphomicrobiales</taxon>
        <taxon>Devosiaceae</taxon>
        <taxon>Devosia</taxon>
    </lineage>
</organism>
<keyword evidence="3" id="KW-0547">Nucleotide-binding</keyword>
<evidence type="ECO:0000256" key="1">
    <source>
        <dbReference type="ARBA" id="ARBA00005417"/>
    </source>
</evidence>
<dbReference type="PROSITE" id="PS00211">
    <property type="entry name" value="ABC_TRANSPORTER_1"/>
    <property type="match status" value="1"/>
</dbReference>
<dbReference type="SUPFAM" id="SSF52540">
    <property type="entry name" value="P-loop containing nucleoside triphosphate hydrolases"/>
    <property type="match status" value="1"/>
</dbReference>
<keyword evidence="7" id="KW-1185">Reference proteome</keyword>
<dbReference type="PANTHER" id="PTHR42798:SF2">
    <property type="entry name" value="ABC TRANSPORTER ATP-BINDING PROTEIN MG467-RELATED"/>
    <property type="match status" value="1"/>
</dbReference>
<keyword evidence="4 6" id="KW-0067">ATP-binding</keyword>
<keyword evidence="2" id="KW-0813">Transport</keyword>
<dbReference type="RefSeq" id="WP_254675442.1">
    <property type="nucleotide sequence ID" value="NZ_JAMWDU010000005.1"/>
</dbReference>
<evidence type="ECO:0000256" key="4">
    <source>
        <dbReference type="ARBA" id="ARBA00022840"/>
    </source>
</evidence>
<comment type="caution">
    <text evidence="6">The sequence shown here is derived from an EMBL/GenBank/DDBJ whole genome shotgun (WGS) entry which is preliminary data.</text>
</comment>
<evidence type="ECO:0000313" key="7">
    <source>
        <dbReference type="Proteomes" id="UP001060275"/>
    </source>
</evidence>
<dbReference type="PROSITE" id="PS50893">
    <property type="entry name" value="ABC_TRANSPORTER_2"/>
    <property type="match status" value="1"/>
</dbReference>
<dbReference type="Gene3D" id="3.40.50.300">
    <property type="entry name" value="P-loop containing nucleotide triphosphate hydrolases"/>
    <property type="match status" value="1"/>
</dbReference>
<feature type="domain" description="ABC transporter" evidence="5">
    <location>
        <begin position="7"/>
        <end position="248"/>
    </location>
</feature>
<dbReference type="InterPro" id="IPR003439">
    <property type="entry name" value="ABC_transporter-like_ATP-bd"/>
</dbReference>
<sequence>MVSGPIIDARDVDYSLDVAGRPLHILRRVSLTVAPSEVIAIVGPSGSGKTSLLMLLAGLEKATGGSVMVNGSDLGAMNEDALARFRRHTLGIVFQSFHLIPSLSALDNVGLALEIAEPDLSMAQIRDKAAAALTAVGLGDRLDHRPTALSGGEQQRVGLARATVADLPLLLADEPTGNLDQKTGAIVVDLMFDLARRNNTAVVLITHDPALAARADRVFTMTQGQLTETPMAKTAAAKPAAAKTRAAK</sequence>
<evidence type="ECO:0000256" key="3">
    <source>
        <dbReference type="ARBA" id="ARBA00022741"/>
    </source>
</evidence>
<name>A0A9Q4ARK0_9HYPH</name>
<dbReference type="Proteomes" id="UP001060275">
    <property type="component" value="Unassembled WGS sequence"/>
</dbReference>
<dbReference type="GO" id="GO:0005524">
    <property type="term" value="F:ATP binding"/>
    <property type="evidence" value="ECO:0007669"/>
    <property type="project" value="UniProtKB-KW"/>
</dbReference>
<gene>
    <name evidence="6" type="ORF">NF348_14830</name>
</gene>
<accession>A0A9Q4ARK0</accession>
<protein>
    <submittedName>
        <fullName evidence="6">ABC transporter ATP-binding protein</fullName>
    </submittedName>
</protein>
<dbReference type="EMBL" id="JAMWDU010000005">
    <property type="protein sequence ID" value="MCP8888391.1"/>
    <property type="molecule type" value="Genomic_DNA"/>
</dbReference>
<evidence type="ECO:0000313" key="6">
    <source>
        <dbReference type="EMBL" id="MCP8888391.1"/>
    </source>
</evidence>
<dbReference type="CDD" id="cd03255">
    <property type="entry name" value="ABC_MJ0796_LolCDE_FtsE"/>
    <property type="match status" value="1"/>
</dbReference>
<reference evidence="6" key="1">
    <citation type="submission" date="2022-06" db="EMBL/GenBank/DDBJ databases">
        <title>Devosia sp. XJ19-45 genome assembly.</title>
        <authorList>
            <person name="Li B."/>
            <person name="Cai M."/>
            <person name="Nie G."/>
            <person name="Li W."/>
        </authorList>
    </citation>
    <scope>NUCLEOTIDE SEQUENCE</scope>
    <source>
        <strain evidence="6">XJ19-45</strain>
    </source>
</reference>
<dbReference type="Pfam" id="PF00005">
    <property type="entry name" value="ABC_tran"/>
    <property type="match status" value="1"/>
</dbReference>
<dbReference type="InterPro" id="IPR017911">
    <property type="entry name" value="MacB-like_ATP-bd"/>
</dbReference>
<dbReference type="PANTHER" id="PTHR42798">
    <property type="entry name" value="LIPOPROTEIN-RELEASING SYSTEM ATP-BINDING PROTEIN LOLD"/>
    <property type="match status" value="1"/>
</dbReference>
<evidence type="ECO:0000256" key="2">
    <source>
        <dbReference type="ARBA" id="ARBA00022448"/>
    </source>
</evidence>
<evidence type="ECO:0000259" key="5">
    <source>
        <dbReference type="PROSITE" id="PS50893"/>
    </source>
</evidence>
<dbReference type="InterPro" id="IPR017871">
    <property type="entry name" value="ABC_transporter-like_CS"/>
</dbReference>
<proteinExistence type="inferred from homology"/>